<organism evidence="3 4">
    <name type="scientific">Neobacillus notoginsengisoli</name>
    <dbReference type="NCBI Taxonomy" id="1578198"/>
    <lineage>
        <taxon>Bacteria</taxon>
        <taxon>Bacillati</taxon>
        <taxon>Bacillota</taxon>
        <taxon>Bacilli</taxon>
        <taxon>Bacillales</taxon>
        <taxon>Bacillaceae</taxon>
        <taxon>Neobacillus</taxon>
    </lineage>
</organism>
<accession>A0A417YY34</accession>
<feature type="domain" description="HTH cro/C1-type" evidence="2">
    <location>
        <begin position="8"/>
        <end position="62"/>
    </location>
</feature>
<dbReference type="InterPro" id="IPR001387">
    <property type="entry name" value="Cro/C1-type_HTH"/>
</dbReference>
<dbReference type="OrthoDB" id="2168837at2"/>
<dbReference type="CDD" id="cd00093">
    <property type="entry name" value="HTH_XRE"/>
    <property type="match status" value="1"/>
</dbReference>
<dbReference type="InterPro" id="IPR050807">
    <property type="entry name" value="TransReg_Diox_bact_type"/>
</dbReference>
<protein>
    <submittedName>
        <fullName evidence="3">XRE family transcriptional regulator</fullName>
    </submittedName>
</protein>
<evidence type="ECO:0000313" key="3">
    <source>
        <dbReference type="EMBL" id="RHW42614.1"/>
    </source>
</evidence>
<dbReference type="Pfam" id="PF01381">
    <property type="entry name" value="HTH_3"/>
    <property type="match status" value="1"/>
</dbReference>
<comment type="caution">
    <text evidence="3">The sequence shown here is derived from an EMBL/GenBank/DDBJ whole genome shotgun (WGS) entry which is preliminary data.</text>
</comment>
<dbReference type="PANTHER" id="PTHR46797:SF1">
    <property type="entry name" value="METHYLPHOSPHONATE SYNTHASE"/>
    <property type="match status" value="1"/>
</dbReference>
<keyword evidence="4" id="KW-1185">Reference proteome</keyword>
<dbReference type="SUPFAM" id="SSF47413">
    <property type="entry name" value="lambda repressor-like DNA-binding domains"/>
    <property type="match status" value="1"/>
</dbReference>
<proteinExistence type="predicted"/>
<dbReference type="EMBL" id="QWEG01000002">
    <property type="protein sequence ID" value="RHW42614.1"/>
    <property type="molecule type" value="Genomic_DNA"/>
</dbReference>
<dbReference type="Proteomes" id="UP000284416">
    <property type="component" value="Unassembled WGS sequence"/>
</dbReference>
<dbReference type="PANTHER" id="PTHR46797">
    <property type="entry name" value="HTH-TYPE TRANSCRIPTIONAL REGULATOR"/>
    <property type="match status" value="1"/>
</dbReference>
<dbReference type="RefSeq" id="WP_118919310.1">
    <property type="nucleotide sequence ID" value="NZ_QWEG01000002.1"/>
</dbReference>
<dbReference type="AlphaFoldDB" id="A0A417YY34"/>
<keyword evidence="1" id="KW-0238">DNA-binding</keyword>
<evidence type="ECO:0000256" key="1">
    <source>
        <dbReference type="ARBA" id="ARBA00023125"/>
    </source>
</evidence>
<sequence length="113" mass="12791">MSTIGENIRAGRKLRSMSIEELARKARIGVHTIEQYENGEKIPVVQTVLKISTVLDIPASELLENAYQPNAAGLDYELEQLVKEIGTKRAKMILRKAKEIPEEEFLKAMDMLH</sequence>
<dbReference type="GO" id="GO:0003700">
    <property type="term" value="F:DNA-binding transcription factor activity"/>
    <property type="evidence" value="ECO:0007669"/>
    <property type="project" value="TreeGrafter"/>
</dbReference>
<dbReference type="GO" id="GO:0003677">
    <property type="term" value="F:DNA binding"/>
    <property type="evidence" value="ECO:0007669"/>
    <property type="project" value="UniProtKB-KW"/>
</dbReference>
<dbReference type="Gene3D" id="1.10.260.40">
    <property type="entry name" value="lambda repressor-like DNA-binding domains"/>
    <property type="match status" value="1"/>
</dbReference>
<dbReference type="GO" id="GO:0005829">
    <property type="term" value="C:cytosol"/>
    <property type="evidence" value="ECO:0007669"/>
    <property type="project" value="TreeGrafter"/>
</dbReference>
<reference evidence="3 4" key="1">
    <citation type="journal article" date="2017" name="Int. J. Syst. Evol. Microbiol.">
        <title>Bacillus notoginsengisoli sp. nov., a novel bacterium isolated from the rhizosphere of Panax notoginseng.</title>
        <authorList>
            <person name="Zhang M.Y."/>
            <person name="Cheng J."/>
            <person name="Cai Y."/>
            <person name="Zhang T.Y."/>
            <person name="Wu Y.Y."/>
            <person name="Manikprabhu D."/>
            <person name="Li W.J."/>
            <person name="Zhang Y.X."/>
        </authorList>
    </citation>
    <scope>NUCLEOTIDE SEQUENCE [LARGE SCALE GENOMIC DNA]</scope>
    <source>
        <strain evidence="3 4">JCM 30743</strain>
    </source>
</reference>
<evidence type="ECO:0000259" key="2">
    <source>
        <dbReference type="PROSITE" id="PS50943"/>
    </source>
</evidence>
<dbReference type="SMART" id="SM00530">
    <property type="entry name" value="HTH_XRE"/>
    <property type="match status" value="1"/>
</dbReference>
<dbReference type="PROSITE" id="PS50943">
    <property type="entry name" value="HTH_CROC1"/>
    <property type="match status" value="1"/>
</dbReference>
<gene>
    <name evidence="3" type="ORF">D1B31_03195</name>
</gene>
<dbReference type="InterPro" id="IPR010982">
    <property type="entry name" value="Lambda_DNA-bd_dom_sf"/>
</dbReference>
<evidence type="ECO:0000313" key="4">
    <source>
        <dbReference type="Proteomes" id="UP000284416"/>
    </source>
</evidence>
<name>A0A417YY34_9BACI</name>